<dbReference type="EMBL" id="CP001841">
    <property type="protein sequence ID" value="AEF82970.1"/>
    <property type="molecule type" value="Genomic_DNA"/>
</dbReference>
<evidence type="ECO:0000313" key="2">
    <source>
        <dbReference type="Proteomes" id="UP000009222"/>
    </source>
</evidence>
<dbReference type="KEGG" id="taz:TREAZ_3242"/>
<keyword evidence="2" id="KW-1185">Reference proteome</keyword>
<dbReference type="HOGENOM" id="CLU_3334233_0_0_12"/>
<protein>
    <submittedName>
        <fullName evidence="1">Uncharacterized protein</fullName>
    </submittedName>
</protein>
<accession>F5Y978</accession>
<proteinExistence type="predicted"/>
<dbReference type="AlphaFoldDB" id="F5Y978"/>
<dbReference type="Proteomes" id="UP000009222">
    <property type="component" value="Chromosome"/>
</dbReference>
<evidence type="ECO:0000313" key="1">
    <source>
        <dbReference type="EMBL" id="AEF82970.1"/>
    </source>
</evidence>
<dbReference type="InParanoid" id="F5Y978"/>
<sequence length="38" mass="4112">MPVDELSAAYIRSACEAEHKTPVEIIGQLVREKIAATA</sequence>
<organism evidence="1 2">
    <name type="scientific">Leadbettera azotonutricia (strain ATCC BAA-888 / DSM 13862 / ZAS-9)</name>
    <name type="common">Treponema azotonutricium</name>
    <dbReference type="NCBI Taxonomy" id="545695"/>
    <lineage>
        <taxon>Bacteria</taxon>
        <taxon>Pseudomonadati</taxon>
        <taxon>Spirochaetota</taxon>
        <taxon>Spirochaetia</taxon>
        <taxon>Spirochaetales</taxon>
        <taxon>Breznakiellaceae</taxon>
        <taxon>Leadbettera</taxon>
    </lineage>
</organism>
<reference evidence="2" key="1">
    <citation type="submission" date="2009-12" db="EMBL/GenBank/DDBJ databases">
        <title>Complete sequence of Treponema azotonutricium strain ZAS-9.</title>
        <authorList>
            <person name="Tetu S.G."/>
            <person name="Matson E."/>
            <person name="Ren Q."/>
            <person name="Seshadri R."/>
            <person name="Elbourne L."/>
            <person name="Hassan K.A."/>
            <person name="Durkin A."/>
            <person name="Radune D."/>
            <person name="Mohamoud Y."/>
            <person name="Shay R."/>
            <person name="Jin S."/>
            <person name="Zhang X."/>
            <person name="Lucey K."/>
            <person name="Ballor N.R."/>
            <person name="Ottesen E."/>
            <person name="Rosenthal R."/>
            <person name="Allen A."/>
            <person name="Leadbetter J.R."/>
            <person name="Paulsen I.T."/>
        </authorList>
    </citation>
    <scope>NUCLEOTIDE SEQUENCE [LARGE SCALE GENOMIC DNA]</scope>
    <source>
        <strain evidence="2">ATCC BAA-888 / DSM 13862 / ZAS-9</strain>
    </source>
</reference>
<gene>
    <name evidence="1" type="ordered locus">TREAZ_3242</name>
</gene>
<name>F5Y978_LEAAZ</name>
<reference evidence="1 2" key="2">
    <citation type="journal article" date="2011" name="ISME J.">
        <title>RNA-seq reveals cooperative metabolic interactions between two termite-gut spirochete species in co-culture.</title>
        <authorList>
            <person name="Rosenthal A.Z."/>
            <person name="Matson E.G."/>
            <person name="Eldar A."/>
            <person name="Leadbetter J.R."/>
        </authorList>
    </citation>
    <scope>NUCLEOTIDE SEQUENCE [LARGE SCALE GENOMIC DNA]</scope>
    <source>
        <strain evidence="2">ATCC BAA-888 / DSM 13862 / ZAS-9</strain>
    </source>
</reference>